<dbReference type="Gene3D" id="2.20.110.10">
    <property type="entry name" value="Histone H3 K4-specific methyltransferase SET7/9 N-terminal domain"/>
    <property type="match status" value="4"/>
</dbReference>
<dbReference type="Pfam" id="PF02493">
    <property type="entry name" value="MORN"/>
    <property type="match status" value="6"/>
</dbReference>
<reference evidence="3" key="1">
    <citation type="submission" date="2023-08" db="EMBL/GenBank/DDBJ databases">
        <authorList>
            <person name="Chen Y."/>
            <person name="Shah S."/>
            <person name="Dougan E. K."/>
            <person name="Thang M."/>
            <person name="Chan C."/>
        </authorList>
    </citation>
    <scope>NUCLEOTIDE SEQUENCE</scope>
</reference>
<feature type="region of interest" description="Disordered" evidence="2">
    <location>
        <begin position="136"/>
        <end position="171"/>
    </location>
</feature>
<feature type="region of interest" description="Disordered" evidence="2">
    <location>
        <begin position="1"/>
        <end position="109"/>
    </location>
</feature>
<comment type="caution">
    <text evidence="3">The sequence shown here is derived from an EMBL/GenBank/DDBJ whole genome shotgun (WGS) entry which is preliminary data.</text>
</comment>
<dbReference type="PANTHER" id="PTHR43215:SF14">
    <property type="entry name" value="RADIAL SPOKE HEAD 1 HOMOLOG"/>
    <property type="match status" value="1"/>
</dbReference>
<dbReference type="SMART" id="SM00698">
    <property type="entry name" value="MORN"/>
    <property type="match status" value="7"/>
</dbReference>
<feature type="region of interest" description="Disordered" evidence="2">
    <location>
        <begin position="329"/>
        <end position="351"/>
    </location>
</feature>
<dbReference type="SUPFAM" id="SSF82185">
    <property type="entry name" value="Histone H3 K4-specific methyltransferase SET7/9 N-terminal domain"/>
    <property type="match status" value="1"/>
</dbReference>
<proteinExistence type="predicted"/>
<gene>
    <name evidence="3" type="ORF">EVOR1521_LOCUS26302</name>
</gene>
<evidence type="ECO:0000256" key="1">
    <source>
        <dbReference type="ARBA" id="ARBA00022737"/>
    </source>
</evidence>
<keyword evidence="4" id="KW-1185">Reference proteome</keyword>
<dbReference type="EMBL" id="CAUJNA010003505">
    <property type="protein sequence ID" value="CAJ1403681.1"/>
    <property type="molecule type" value="Genomic_DNA"/>
</dbReference>
<keyword evidence="1" id="KW-0677">Repeat</keyword>
<evidence type="ECO:0000313" key="4">
    <source>
        <dbReference type="Proteomes" id="UP001178507"/>
    </source>
</evidence>
<dbReference type="PANTHER" id="PTHR43215">
    <property type="entry name" value="RADIAL SPOKE HEAD 1 HOMOLOG"/>
    <property type="match status" value="1"/>
</dbReference>
<sequence length="576" mass="63830">MELPGGRGVADPMDPPPPTCLPGAEAKVRALVLAPPPPTDFPQVPALPTLLTSPPPPVALPGASPWPPPPQKLPGRAREVALEGDEANEANEASEPEGSASGEDSDVSAQANLERHRNDMDVLLAHNSSVMRTSRHGLADAEELPVSAHELARKQRSEDAEDVDRKQPERQSLLNRLFRSGSSVTEGRRESILNQDISGLEEPWLRRWSEMLEEEGLPCTKVATNGKPYERRIHVDSRNMMVEVHQGRNGTVGISLDDLVDLCKDLESREFKKFRQRHKDPDLSRRALIMHTPVRSFSFLFQNASQRDGMGQFLVYLLTSKQRGVMAEASQSTGASDEAPAACSSPPKEGSGKVLYPNNSCYEGEFLQYMRHGHGILHLPDGTKHESEWRNDERHGAGKEHWADGTVFSGQYVRGMRHGHGTMTWPEGSRYTGMFERGRANGDGELIRTDNSIYRGQFQEDCMSGYGCMRWVDGVEYKGHFQANKRHGLGKMAWTVGKWKCYEGAWKDGVQHGRGMLTDQGGVAYVGHFVDGKLDHWEEKPQVLQPERQLASENSGKCTGEIGHAAQCMPVPRDLA</sequence>
<dbReference type="Proteomes" id="UP001178507">
    <property type="component" value="Unassembled WGS sequence"/>
</dbReference>
<accession>A0AA36JEP4</accession>
<organism evidence="3 4">
    <name type="scientific">Effrenium voratum</name>
    <dbReference type="NCBI Taxonomy" id="2562239"/>
    <lineage>
        <taxon>Eukaryota</taxon>
        <taxon>Sar</taxon>
        <taxon>Alveolata</taxon>
        <taxon>Dinophyceae</taxon>
        <taxon>Suessiales</taxon>
        <taxon>Symbiodiniaceae</taxon>
        <taxon>Effrenium</taxon>
    </lineage>
</organism>
<evidence type="ECO:0000256" key="2">
    <source>
        <dbReference type="SAM" id="MobiDB-lite"/>
    </source>
</evidence>
<evidence type="ECO:0000313" key="3">
    <source>
        <dbReference type="EMBL" id="CAJ1403681.1"/>
    </source>
</evidence>
<dbReference type="InterPro" id="IPR003409">
    <property type="entry name" value="MORN"/>
</dbReference>
<feature type="compositionally biased region" description="Acidic residues" evidence="2">
    <location>
        <begin position="82"/>
        <end position="95"/>
    </location>
</feature>
<dbReference type="AlphaFoldDB" id="A0AA36JEP4"/>
<protein>
    <submittedName>
        <fullName evidence="3">Uncharacterized protein</fullName>
    </submittedName>
</protein>
<feature type="compositionally biased region" description="Basic and acidic residues" evidence="2">
    <location>
        <begin position="150"/>
        <end position="169"/>
    </location>
</feature>
<feature type="compositionally biased region" description="Pro residues" evidence="2">
    <location>
        <begin position="53"/>
        <end position="72"/>
    </location>
</feature>
<name>A0AA36JEP4_9DINO</name>